<organism evidence="4 5">
    <name type="scientific">Candidatus Blautia stercoripullorum</name>
    <dbReference type="NCBI Taxonomy" id="2838502"/>
    <lineage>
        <taxon>Bacteria</taxon>
        <taxon>Bacillati</taxon>
        <taxon>Bacillota</taxon>
        <taxon>Clostridia</taxon>
        <taxon>Lachnospirales</taxon>
        <taxon>Lachnospiraceae</taxon>
        <taxon>Blautia</taxon>
    </lineage>
</organism>
<feature type="DNA-binding region" description="OmpR/PhoB-type" evidence="2">
    <location>
        <begin position="38"/>
        <end position="137"/>
    </location>
</feature>
<accession>A0A9D2R646</accession>
<evidence type="ECO:0000313" key="4">
    <source>
        <dbReference type="EMBL" id="HJD38572.1"/>
    </source>
</evidence>
<proteinExistence type="predicted"/>
<dbReference type="InterPro" id="IPR001867">
    <property type="entry name" value="OmpR/PhoB-type_DNA-bd"/>
</dbReference>
<dbReference type="Gene3D" id="1.10.10.10">
    <property type="entry name" value="Winged helix-like DNA-binding domain superfamily/Winged helix DNA-binding domain"/>
    <property type="match status" value="1"/>
</dbReference>
<evidence type="ECO:0000313" key="5">
    <source>
        <dbReference type="Proteomes" id="UP000823850"/>
    </source>
</evidence>
<dbReference type="InterPro" id="IPR016032">
    <property type="entry name" value="Sig_transdc_resp-reg_C-effctor"/>
</dbReference>
<evidence type="ECO:0000256" key="2">
    <source>
        <dbReference type="PROSITE-ProRule" id="PRU01091"/>
    </source>
</evidence>
<dbReference type="SUPFAM" id="SSF46894">
    <property type="entry name" value="C-terminal effector domain of the bipartite response regulators"/>
    <property type="match status" value="1"/>
</dbReference>
<keyword evidence="1 2" id="KW-0238">DNA-binding</keyword>
<dbReference type="GO" id="GO:0000160">
    <property type="term" value="P:phosphorelay signal transduction system"/>
    <property type="evidence" value="ECO:0007669"/>
    <property type="project" value="InterPro"/>
</dbReference>
<evidence type="ECO:0000256" key="1">
    <source>
        <dbReference type="ARBA" id="ARBA00023125"/>
    </source>
</evidence>
<dbReference type="SMART" id="SM00862">
    <property type="entry name" value="Trans_reg_C"/>
    <property type="match status" value="1"/>
</dbReference>
<comment type="caution">
    <text evidence="4">The sequence shown here is derived from an EMBL/GenBank/DDBJ whole genome shotgun (WGS) entry which is preliminary data.</text>
</comment>
<dbReference type="GO" id="GO:0003677">
    <property type="term" value="F:DNA binding"/>
    <property type="evidence" value="ECO:0007669"/>
    <property type="project" value="UniProtKB-UniRule"/>
</dbReference>
<dbReference type="GO" id="GO:0006355">
    <property type="term" value="P:regulation of DNA-templated transcription"/>
    <property type="evidence" value="ECO:0007669"/>
    <property type="project" value="InterPro"/>
</dbReference>
<reference evidence="4" key="2">
    <citation type="submission" date="2021-04" db="EMBL/GenBank/DDBJ databases">
        <authorList>
            <person name="Gilroy R."/>
        </authorList>
    </citation>
    <scope>NUCLEOTIDE SEQUENCE</scope>
    <source>
        <strain evidence="4">ChiW19-6364</strain>
    </source>
</reference>
<evidence type="ECO:0000259" key="3">
    <source>
        <dbReference type="PROSITE" id="PS51755"/>
    </source>
</evidence>
<sequence length="144" mass="16726">MRKIEIIARITGDDAQIQEKTLMTWTDTGHWYPHPFTSNVLLYPGLEIRLHQRRVLKDGKDVHLSRYEYGVLIFLAQHPGTLFNKEQIYEEVWHESSESCLSAISNTVSRIRQKIEANKDNPIYIKTVSNLGYIFAAEPIPENK</sequence>
<reference evidence="4" key="1">
    <citation type="journal article" date="2021" name="PeerJ">
        <title>Extensive microbial diversity within the chicken gut microbiome revealed by metagenomics and culture.</title>
        <authorList>
            <person name="Gilroy R."/>
            <person name="Ravi A."/>
            <person name="Getino M."/>
            <person name="Pursley I."/>
            <person name="Horton D.L."/>
            <person name="Alikhan N.F."/>
            <person name="Baker D."/>
            <person name="Gharbi K."/>
            <person name="Hall N."/>
            <person name="Watson M."/>
            <person name="Adriaenssens E.M."/>
            <person name="Foster-Nyarko E."/>
            <person name="Jarju S."/>
            <person name="Secka A."/>
            <person name="Antonio M."/>
            <person name="Oren A."/>
            <person name="Chaudhuri R.R."/>
            <person name="La Ragione R."/>
            <person name="Hildebrand F."/>
            <person name="Pallen M.J."/>
        </authorList>
    </citation>
    <scope>NUCLEOTIDE SEQUENCE</scope>
    <source>
        <strain evidence="4">ChiW19-6364</strain>
    </source>
</reference>
<dbReference type="AlphaFoldDB" id="A0A9D2R646"/>
<protein>
    <submittedName>
        <fullName evidence="4">Winged helix-turn-helix domain-containing protein</fullName>
    </submittedName>
</protein>
<dbReference type="CDD" id="cd00383">
    <property type="entry name" value="trans_reg_C"/>
    <property type="match status" value="1"/>
</dbReference>
<dbReference type="Pfam" id="PF00486">
    <property type="entry name" value="Trans_reg_C"/>
    <property type="match status" value="1"/>
</dbReference>
<dbReference type="EMBL" id="DWUX01000012">
    <property type="protein sequence ID" value="HJD38572.1"/>
    <property type="molecule type" value="Genomic_DNA"/>
</dbReference>
<dbReference type="PROSITE" id="PS51755">
    <property type="entry name" value="OMPR_PHOB"/>
    <property type="match status" value="1"/>
</dbReference>
<feature type="domain" description="OmpR/PhoB-type" evidence="3">
    <location>
        <begin position="38"/>
        <end position="137"/>
    </location>
</feature>
<gene>
    <name evidence="4" type="ORF">H9913_00965</name>
</gene>
<dbReference type="InterPro" id="IPR036388">
    <property type="entry name" value="WH-like_DNA-bd_sf"/>
</dbReference>
<dbReference type="Proteomes" id="UP000823850">
    <property type="component" value="Unassembled WGS sequence"/>
</dbReference>
<name>A0A9D2R646_9FIRM</name>